<name>A0ACC6KZD6_9SPHI</name>
<comment type="caution">
    <text evidence="1">The sequence shown here is derived from an EMBL/GenBank/DDBJ whole genome shotgun (WGS) entry which is preliminary data.</text>
</comment>
<sequence length="452" mass="53280">MDNLNENAFDFLKEISKGSTYNLLFPDPRAGIAVVWLYQRVENGSFSDKTFTENDVHQALYFAAKINGSNAERNTWEFNNRLIADLQEYFLYYDEARQVYKLKEYANEFCRRASNILKASFDPTVIEKICLALREKLEECIAREKLEDWFGIHFRTFQPQLRQQIDFLDRQIDHSVAEMRQNLSIRDKNITLMLKQIDDRFDLIRKQNNELRAGFSEMDQIRRKLESFSIENEDNKLGNLIYEAITFFQEMKQTLSLVDSRLDRVQPKVKQLFSNLNKPLFNTRVERFIGYLIGQSKVIASKRSMKSFIEFPSGVTTLKIYQDRMDLCIFERKKDLFPIKATKRFVAEEDEKARAVVFDTFSKKLQQQDLISNWIDRIMNDLVPSGKLKFSNYFFLCIGKDDNLDIGLGINLAYRCLKVFGQHHSYRLLITDELVVGKETNISLWEMIIEKK</sequence>
<gene>
    <name evidence="1" type="ORF">J2X78_003170</name>
</gene>
<dbReference type="EMBL" id="JAVDTF010000003">
    <property type="protein sequence ID" value="MDR6784596.1"/>
    <property type="molecule type" value="Genomic_DNA"/>
</dbReference>
<dbReference type="Proteomes" id="UP001246858">
    <property type="component" value="Unassembled WGS sequence"/>
</dbReference>
<evidence type="ECO:0000313" key="2">
    <source>
        <dbReference type="Proteomes" id="UP001246858"/>
    </source>
</evidence>
<accession>A0ACC6KZD6</accession>
<reference evidence="1" key="1">
    <citation type="submission" date="2023-07" db="EMBL/GenBank/DDBJ databases">
        <title>Sorghum-associated microbial communities from plants grown in Nebraska, USA.</title>
        <authorList>
            <person name="Schachtman D."/>
        </authorList>
    </citation>
    <scope>NUCLEOTIDE SEQUENCE</scope>
    <source>
        <strain evidence="1">2697</strain>
    </source>
</reference>
<protein>
    <submittedName>
        <fullName evidence="1">Uncharacterized protein</fullName>
    </submittedName>
</protein>
<keyword evidence="2" id="KW-1185">Reference proteome</keyword>
<proteinExistence type="predicted"/>
<evidence type="ECO:0000313" key="1">
    <source>
        <dbReference type="EMBL" id="MDR6784596.1"/>
    </source>
</evidence>
<organism evidence="1 2">
    <name type="scientific">Pedobacter africanus</name>
    <dbReference type="NCBI Taxonomy" id="151894"/>
    <lineage>
        <taxon>Bacteria</taxon>
        <taxon>Pseudomonadati</taxon>
        <taxon>Bacteroidota</taxon>
        <taxon>Sphingobacteriia</taxon>
        <taxon>Sphingobacteriales</taxon>
        <taxon>Sphingobacteriaceae</taxon>
        <taxon>Pedobacter</taxon>
    </lineage>
</organism>